<sequence>MLSVLCEALDLQTTKAATCAAPFLSGLSKVIRSIQRRHFEQIKVAVPVVLNALKAVDFETSEGDVNCDTLYARAMDIASSIQSVCVKLVDGKVQEKLHSLLGLYVLQIMALFSVSMSHEVSSCLPFVSKLSSFLPFCGLSYAGLITGFDIDKISNNIIGEDEDDYTACFSYIKHGACLSVLWGFISEEVAQAADEKVNVLKDELTSKQTERWKAIGMFRHILSFAALSWKLKKHAIDFLLCIHGSESFDDKQSDYISYMPSLFAALQAVQIIIMYAPDATLRRNGFDLFKKVGLLLDLVKGEMHAELCQKRAAGSLQVDTKARSEPSFCTPSILELVELVLRPPKGGPPVLPEQSDAVLSALNLYRYVLITEATGNTNYTGVLLKSNLQKSYNEWLLPLRTLVTGIMSENKTDYDEITVDIECALNPVELVLYRCIDLVEEKLR</sequence>
<dbReference type="AlphaFoldDB" id="A0A9I9DE31"/>
<organism evidence="1">
    <name type="scientific">Cucumis melo</name>
    <name type="common">Muskmelon</name>
    <dbReference type="NCBI Taxonomy" id="3656"/>
    <lineage>
        <taxon>Eukaryota</taxon>
        <taxon>Viridiplantae</taxon>
        <taxon>Streptophyta</taxon>
        <taxon>Embryophyta</taxon>
        <taxon>Tracheophyta</taxon>
        <taxon>Spermatophyta</taxon>
        <taxon>Magnoliopsida</taxon>
        <taxon>eudicotyledons</taxon>
        <taxon>Gunneridae</taxon>
        <taxon>Pentapetalae</taxon>
        <taxon>rosids</taxon>
        <taxon>fabids</taxon>
        <taxon>Cucurbitales</taxon>
        <taxon>Cucurbitaceae</taxon>
        <taxon>Benincaseae</taxon>
        <taxon>Cucumis</taxon>
    </lineage>
</organism>
<name>A0A9I9DE31_CUCME</name>
<dbReference type="PANTHER" id="PTHR15430">
    <property type="entry name" value="GLOMULIN"/>
    <property type="match status" value="1"/>
</dbReference>
<dbReference type="GO" id="GO:0005634">
    <property type="term" value="C:nucleus"/>
    <property type="evidence" value="ECO:0007669"/>
    <property type="project" value="EnsemblPlants"/>
</dbReference>
<dbReference type="Pfam" id="PF08568">
    <property type="entry name" value="Kinetochor_Ybp2"/>
    <property type="match status" value="1"/>
</dbReference>
<dbReference type="Gramene" id="MELO3C016986.2.1">
    <property type="protein sequence ID" value="MELO3C016986.2.1"/>
    <property type="gene ID" value="MELO3C016986.2"/>
</dbReference>
<evidence type="ECO:0000313" key="1">
    <source>
        <dbReference type="EnsemblPlants" id="MELO3C016986.2.1"/>
    </source>
</evidence>
<dbReference type="PANTHER" id="PTHR15430:SF1">
    <property type="entry name" value="GLOMULIN"/>
    <property type="match status" value="1"/>
</dbReference>
<dbReference type="EnsemblPlants" id="MELO3C016986.2.1">
    <property type="protein sequence ID" value="MELO3C016986.2.1"/>
    <property type="gene ID" value="MELO3C016986.2"/>
</dbReference>
<dbReference type="InterPro" id="IPR019516">
    <property type="entry name" value="Glomulin/ALF4"/>
</dbReference>
<dbReference type="GO" id="GO:0055105">
    <property type="term" value="F:ubiquitin-protein transferase inhibitor activity"/>
    <property type="evidence" value="ECO:0007669"/>
    <property type="project" value="TreeGrafter"/>
</dbReference>
<dbReference type="GO" id="GO:0005737">
    <property type="term" value="C:cytoplasm"/>
    <property type="evidence" value="ECO:0007669"/>
    <property type="project" value="EnsemblPlants"/>
</dbReference>
<dbReference type="GO" id="GO:1990110">
    <property type="term" value="P:callus formation"/>
    <property type="evidence" value="ECO:0007669"/>
    <property type="project" value="EnsemblPlants"/>
</dbReference>
<protein>
    <recommendedName>
        <fullName evidence="2">Aberrant root formation protein 4</fullName>
    </recommendedName>
</protein>
<proteinExistence type="predicted"/>
<reference evidence="1" key="1">
    <citation type="submission" date="2023-03" db="UniProtKB">
        <authorList>
            <consortium name="EnsemblPlants"/>
        </authorList>
    </citation>
    <scope>IDENTIFICATION</scope>
</reference>
<evidence type="ECO:0008006" key="2">
    <source>
        <dbReference type="Google" id="ProtNLM"/>
    </source>
</evidence>
<accession>A0A9I9DE31</accession>
<dbReference type="InterPro" id="IPR013877">
    <property type="entry name" value="YAP-bd/ALF4/Glomulin"/>
</dbReference>